<evidence type="ECO:0000313" key="2">
    <source>
        <dbReference type="EMBL" id="KAJ7742962.1"/>
    </source>
</evidence>
<protein>
    <submittedName>
        <fullName evidence="2">Uncharacterized protein</fullName>
    </submittedName>
</protein>
<evidence type="ECO:0000313" key="3">
    <source>
        <dbReference type="Proteomes" id="UP001215280"/>
    </source>
</evidence>
<reference evidence="2" key="1">
    <citation type="submission" date="2023-03" db="EMBL/GenBank/DDBJ databases">
        <title>Massive genome expansion in bonnet fungi (Mycena s.s.) driven by repeated elements and novel gene families across ecological guilds.</title>
        <authorList>
            <consortium name="Lawrence Berkeley National Laboratory"/>
            <person name="Harder C.B."/>
            <person name="Miyauchi S."/>
            <person name="Viragh M."/>
            <person name="Kuo A."/>
            <person name="Thoen E."/>
            <person name="Andreopoulos B."/>
            <person name="Lu D."/>
            <person name="Skrede I."/>
            <person name="Drula E."/>
            <person name="Henrissat B."/>
            <person name="Morin E."/>
            <person name="Kohler A."/>
            <person name="Barry K."/>
            <person name="LaButti K."/>
            <person name="Morin E."/>
            <person name="Salamov A."/>
            <person name="Lipzen A."/>
            <person name="Mereny Z."/>
            <person name="Hegedus B."/>
            <person name="Baldrian P."/>
            <person name="Stursova M."/>
            <person name="Weitz H."/>
            <person name="Taylor A."/>
            <person name="Grigoriev I.V."/>
            <person name="Nagy L.G."/>
            <person name="Martin F."/>
            <person name="Kauserud H."/>
        </authorList>
    </citation>
    <scope>NUCLEOTIDE SEQUENCE</scope>
    <source>
        <strain evidence="2">CBHHK188m</strain>
    </source>
</reference>
<gene>
    <name evidence="2" type="ORF">DFH07DRAFT_777587</name>
</gene>
<proteinExistence type="predicted"/>
<keyword evidence="3" id="KW-1185">Reference proteome</keyword>
<dbReference type="EMBL" id="JARJLG010000115">
    <property type="protein sequence ID" value="KAJ7742962.1"/>
    <property type="molecule type" value="Genomic_DNA"/>
</dbReference>
<accession>A0AAD7IJF0</accession>
<organism evidence="2 3">
    <name type="scientific">Mycena maculata</name>
    <dbReference type="NCBI Taxonomy" id="230809"/>
    <lineage>
        <taxon>Eukaryota</taxon>
        <taxon>Fungi</taxon>
        <taxon>Dikarya</taxon>
        <taxon>Basidiomycota</taxon>
        <taxon>Agaricomycotina</taxon>
        <taxon>Agaricomycetes</taxon>
        <taxon>Agaricomycetidae</taxon>
        <taxon>Agaricales</taxon>
        <taxon>Marasmiineae</taxon>
        <taxon>Mycenaceae</taxon>
        <taxon>Mycena</taxon>
    </lineage>
</organism>
<evidence type="ECO:0000256" key="1">
    <source>
        <dbReference type="SAM" id="MobiDB-lite"/>
    </source>
</evidence>
<name>A0AAD7IJF0_9AGAR</name>
<feature type="region of interest" description="Disordered" evidence="1">
    <location>
        <begin position="247"/>
        <end position="272"/>
    </location>
</feature>
<feature type="compositionally biased region" description="Basic and acidic residues" evidence="1">
    <location>
        <begin position="257"/>
        <end position="272"/>
    </location>
</feature>
<sequence length="272" mass="30853">MNDTKCVYARPEKCVEMWAGIMESLSGQNGNTPAASVDLTKISVKKREDGQFAKIMLPGEDHRIEGLFSIVGVLKDFELPLVKKDSIRGNRVHFTRQHTSITGYDLPGFKDAMSNIQEMMYKMSLKFEADQMLPWVCDPCDGTHGQVISSNSRYFTIGRHIPESARCPFDKRVDPAGVFAKLETDTIVHCHDNDVAYLQLKDTRLSWPGIDQRKQEAYIARTNAKQAHASSSRTTIINSMSKRVRVYDDDESDDDIPSARKHFEQMRVDDSE</sequence>
<comment type="caution">
    <text evidence="2">The sequence shown here is derived from an EMBL/GenBank/DDBJ whole genome shotgun (WGS) entry which is preliminary data.</text>
</comment>
<dbReference type="Proteomes" id="UP001215280">
    <property type="component" value="Unassembled WGS sequence"/>
</dbReference>
<dbReference type="AlphaFoldDB" id="A0AAD7IJF0"/>